<dbReference type="Pfam" id="PF03706">
    <property type="entry name" value="LPG_synthase_TM"/>
    <property type="match status" value="1"/>
</dbReference>
<comment type="caution">
    <text evidence="7">The sequence shown here is derived from an EMBL/GenBank/DDBJ whole genome shotgun (WGS) entry which is preliminary data.</text>
</comment>
<proteinExistence type="predicted"/>
<dbReference type="PANTHER" id="PTHR39087">
    <property type="entry name" value="UPF0104 MEMBRANE PROTEIN MJ1595"/>
    <property type="match status" value="1"/>
</dbReference>
<keyword evidence="4 6" id="KW-1133">Transmembrane helix</keyword>
<feature type="transmembrane region" description="Helical" evidence="6">
    <location>
        <begin position="233"/>
        <end position="257"/>
    </location>
</feature>
<protein>
    <submittedName>
        <fullName evidence="7">Membrane protein</fullName>
    </submittedName>
</protein>
<evidence type="ECO:0000313" key="7">
    <source>
        <dbReference type="EMBL" id="GGA96663.1"/>
    </source>
</evidence>
<feature type="transmembrane region" description="Helical" evidence="6">
    <location>
        <begin position="277"/>
        <end position="298"/>
    </location>
</feature>
<keyword evidence="5 6" id="KW-0472">Membrane</keyword>
<keyword evidence="2" id="KW-1003">Cell membrane</keyword>
<evidence type="ECO:0000256" key="5">
    <source>
        <dbReference type="ARBA" id="ARBA00023136"/>
    </source>
</evidence>
<feature type="transmembrane region" description="Helical" evidence="6">
    <location>
        <begin position="199"/>
        <end position="221"/>
    </location>
</feature>
<evidence type="ECO:0000256" key="3">
    <source>
        <dbReference type="ARBA" id="ARBA00022692"/>
    </source>
</evidence>
<dbReference type="PANTHER" id="PTHR39087:SF2">
    <property type="entry name" value="UPF0104 MEMBRANE PROTEIN MJ1595"/>
    <property type="match status" value="1"/>
</dbReference>
<dbReference type="GO" id="GO:0005886">
    <property type="term" value="C:plasma membrane"/>
    <property type="evidence" value="ECO:0007669"/>
    <property type="project" value="UniProtKB-SubCell"/>
</dbReference>
<sequence>MHSQEWAQLKDALDRANYWLLVPVLGLLLASHWLRALRWKQLIDSMGYNTSRINCFLGVMIGYFVNLGAPRLGEVVKCTILARYEKVPADKLVGTIVAERAFDVVCLVIVFGLTFFFQYDVIHTLTSGKLDALFRTASGQTSYIKILMLLAVAAVLFFIGRWFLNKFSHIGPVGKVRNIIINIWHGLTSVKGVKNKPLFFFYTIGIWCLYLFSTWFGFFAIGATSHLTIIDALSVLAMGSVGMIVSPGGIGAYPLLIQKTVSFYNVPAIPFGLALGWLLWFGQFLSFVLFGTISFILLPRINKKLHYQIIAHEGPADHPNENI</sequence>
<comment type="subcellular location">
    <subcellularLocation>
        <location evidence="1">Cell membrane</location>
        <topology evidence="1">Multi-pass membrane protein</topology>
    </subcellularLocation>
</comment>
<accession>A0A8J2UCA7</accession>
<dbReference type="EMBL" id="BMJC01000002">
    <property type="protein sequence ID" value="GGA96663.1"/>
    <property type="molecule type" value="Genomic_DNA"/>
</dbReference>
<feature type="transmembrane region" description="Helical" evidence="6">
    <location>
        <begin position="101"/>
        <end position="122"/>
    </location>
</feature>
<evidence type="ECO:0000256" key="2">
    <source>
        <dbReference type="ARBA" id="ARBA00022475"/>
    </source>
</evidence>
<evidence type="ECO:0000256" key="6">
    <source>
        <dbReference type="SAM" id="Phobius"/>
    </source>
</evidence>
<reference evidence="7" key="1">
    <citation type="journal article" date="2014" name="Int. J. Syst. Evol. Microbiol.">
        <title>Complete genome sequence of Corynebacterium casei LMG S-19264T (=DSM 44701T), isolated from a smear-ripened cheese.</title>
        <authorList>
            <consortium name="US DOE Joint Genome Institute (JGI-PGF)"/>
            <person name="Walter F."/>
            <person name="Albersmeier A."/>
            <person name="Kalinowski J."/>
            <person name="Ruckert C."/>
        </authorList>
    </citation>
    <scope>NUCLEOTIDE SEQUENCE</scope>
    <source>
        <strain evidence="7">CGMCC 1.15448</strain>
    </source>
</reference>
<dbReference type="AlphaFoldDB" id="A0A8J2UCA7"/>
<keyword evidence="3 6" id="KW-0812">Transmembrane</keyword>
<feature type="transmembrane region" description="Helical" evidence="6">
    <location>
        <begin position="46"/>
        <end position="65"/>
    </location>
</feature>
<feature type="transmembrane region" description="Helical" evidence="6">
    <location>
        <begin position="143"/>
        <end position="164"/>
    </location>
</feature>
<dbReference type="InterPro" id="IPR022791">
    <property type="entry name" value="L-PG_synthase/AglD"/>
</dbReference>
<dbReference type="Proteomes" id="UP000607559">
    <property type="component" value="Unassembled WGS sequence"/>
</dbReference>
<reference evidence="7" key="2">
    <citation type="submission" date="2020-09" db="EMBL/GenBank/DDBJ databases">
        <authorList>
            <person name="Sun Q."/>
            <person name="Zhou Y."/>
        </authorList>
    </citation>
    <scope>NUCLEOTIDE SEQUENCE</scope>
    <source>
        <strain evidence="7">CGMCC 1.15448</strain>
    </source>
</reference>
<evidence type="ECO:0000313" key="8">
    <source>
        <dbReference type="Proteomes" id="UP000607559"/>
    </source>
</evidence>
<name>A0A8J2UCA7_9BACT</name>
<evidence type="ECO:0000256" key="1">
    <source>
        <dbReference type="ARBA" id="ARBA00004651"/>
    </source>
</evidence>
<organism evidence="7 8">
    <name type="scientific">Puia dinghuensis</name>
    <dbReference type="NCBI Taxonomy" id="1792502"/>
    <lineage>
        <taxon>Bacteria</taxon>
        <taxon>Pseudomonadati</taxon>
        <taxon>Bacteroidota</taxon>
        <taxon>Chitinophagia</taxon>
        <taxon>Chitinophagales</taxon>
        <taxon>Chitinophagaceae</taxon>
        <taxon>Puia</taxon>
    </lineage>
</organism>
<keyword evidence="8" id="KW-1185">Reference proteome</keyword>
<gene>
    <name evidence="7" type="ORF">GCM10011511_19950</name>
</gene>
<feature type="transmembrane region" description="Helical" evidence="6">
    <location>
        <begin position="16"/>
        <end position="34"/>
    </location>
</feature>
<evidence type="ECO:0000256" key="4">
    <source>
        <dbReference type="ARBA" id="ARBA00022989"/>
    </source>
</evidence>